<protein>
    <recommendedName>
        <fullName evidence="1">D-inositol 3-phosphate glycosyltransferase</fullName>
    </recommendedName>
</protein>
<dbReference type="PANTHER" id="PTHR45947:SF3">
    <property type="entry name" value="SULFOQUINOVOSYL TRANSFERASE SQD2"/>
    <property type="match status" value="1"/>
</dbReference>
<dbReference type="InterPro" id="IPR050194">
    <property type="entry name" value="Glycosyltransferase_grp1"/>
</dbReference>
<evidence type="ECO:0000259" key="3">
    <source>
        <dbReference type="Pfam" id="PF00534"/>
    </source>
</evidence>
<dbReference type="EMBL" id="AXCZ01000030">
    <property type="protein sequence ID" value="KGM13674.1"/>
    <property type="molecule type" value="Genomic_DNA"/>
</dbReference>
<dbReference type="PANTHER" id="PTHR45947">
    <property type="entry name" value="SULFOQUINOVOSYL TRANSFERASE SQD2"/>
    <property type="match status" value="1"/>
</dbReference>
<dbReference type="CDD" id="cd03801">
    <property type="entry name" value="GT4_PimA-like"/>
    <property type="match status" value="1"/>
</dbReference>
<feature type="domain" description="Glycosyl transferase family 1" evidence="3">
    <location>
        <begin position="12"/>
        <end position="172"/>
    </location>
</feature>
<dbReference type="RefSeq" id="WP_156968348.1">
    <property type="nucleotide sequence ID" value="NZ_AXCZ01000030.1"/>
</dbReference>
<sequence length="209" mass="21322">VPAPPRPQAAPRDSTRRALAIAQDAPVMVTVGRLAPQKGLDLLCDAASSLLGRPGLTWLVAGDGPLEAAVRDRVGAEGLPVRLLGRREDVADLMAAADVVVSTARWEGQPLGIQEALALGSAVVATDVGGTAEVTGDAAVLVGTDGEEIGRAVAALLDDPDARAALSARARTRAAQLPDLEVTLDQLEGVYRRTGTRAAPGAAGRVGYS</sequence>
<comment type="caution">
    <text evidence="4">The sequence shown here is derived from an EMBL/GenBank/DDBJ whole genome shotgun (WGS) entry which is preliminary data.</text>
</comment>
<dbReference type="Proteomes" id="UP000054314">
    <property type="component" value="Unassembled WGS sequence"/>
</dbReference>
<evidence type="ECO:0000256" key="2">
    <source>
        <dbReference type="ARBA" id="ARBA00022679"/>
    </source>
</evidence>
<evidence type="ECO:0000256" key="1">
    <source>
        <dbReference type="ARBA" id="ARBA00021292"/>
    </source>
</evidence>
<name>A0A0A0C2V3_9CELL</name>
<keyword evidence="2 4" id="KW-0808">Transferase</keyword>
<accession>A0A0A0C2V3</accession>
<dbReference type="OrthoDB" id="3268555at2"/>
<gene>
    <name evidence="4" type="ORF">N869_11730</name>
</gene>
<organism evidence="4 5">
    <name type="scientific">Cellulomonas bogoriensis 69B4 = DSM 16987</name>
    <dbReference type="NCBI Taxonomy" id="1386082"/>
    <lineage>
        <taxon>Bacteria</taxon>
        <taxon>Bacillati</taxon>
        <taxon>Actinomycetota</taxon>
        <taxon>Actinomycetes</taxon>
        <taxon>Micrococcales</taxon>
        <taxon>Cellulomonadaceae</taxon>
        <taxon>Cellulomonas</taxon>
    </lineage>
</organism>
<evidence type="ECO:0000313" key="5">
    <source>
        <dbReference type="Proteomes" id="UP000054314"/>
    </source>
</evidence>
<dbReference type="GO" id="GO:0016757">
    <property type="term" value="F:glycosyltransferase activity"/>
    <property type="evidence" value="ECO:0007669"/>
    <property type="project" value="TreeGrafter"/>
</dbReference>
<dbReference type="Pfam" id="PF00534">
    <property type="entry name" value="Glycos_transf_1"/>
    <property type="match status" value="1"/>
</dbReference>
<reference evidence="4 5" key="1">
    <citation type="submission" date="2013-08" db="EMBL/GenBank/DDBJ databases">
        <title>Genome sequencing of Cellulomonas bogoriensis 69B4.</title>
        <authorList>
            <person name="Chen F."/>
            <person name="Li Y."/>
            <person name="Wang G."/>
        </authorList>
    </citation>
    <scope>NUCLEOTIDE SEQUENCE [LARGE SCALE GENOMIC DNA]</scope>
    <source>
        <strain evidence="4 5">69B4</strain>
    </source>
</reference>
<evidence type="ECO:0000313" key="4">
    <source>
        <dbReference type="EMBL" id="KGM13674.1"/>
    </source>
</evidence>
<dbReference type="InterPro" id="IPR001296">
    <property type="entry name" value="Glyco_trans_1"/>
</dbReference>
<keyword evidence="5" id="KW-1185">Reference proteome</keyword>
<dbReference type="AlphaFoldDB" id="A0A0A0C2V3"/>
<dbReference type="Gene3D" id="3.40.50.2000">
    <property type="entry name" value="Glycogen Phosphorylase B"/>
    <property type="match status" value="1"/>
</dbReference>
<dbReference type="SUPFAM" id="SSF53756">
    <property type="entry name" value="UDP-Glycosyltransferase/glycogen phosphorylase"/>
    <property type="match status" value="1"/>
</dbReference>
<proteinExistence type="predicted"/>
<feature type="non-terminal residue" evidence="4">
    <location>
        <position position="1"/>
    </location>
</feature>